<dbReference type="EMBL" id="JBHLWO010000002">
    <property type="protein sequence ID" value="MFC0320585.1"/>
    <property type="molecule type" value="Genomic_DNA"/>
</dbReference>
<dbReference type="InterPro" id="IPR020449">
    <property type="entry name" value="Tscrpt_reg_AraC-type_HTH"/>
</dbReference>
<evidence type="ECO:0000259" key="4">
    <source>
        <dbReference type="PROSITE" id="PS01124"/>
    </source>
</evidence>
<feature type="domain" description="HTH araC/xylS-type" evidence="4">
    <location>
        <begin position="164"/>
        <end position="262"/>
    </location>
</feature>
<gene>
    <name evidence="5" type="ORF">ACFFI0_19830</name>
</gene>
<dbReference type="PANTHER" id="PTHR43280">
    <property type="entry name" value="ARAC-FAMILY TRANSCRIPTIONAL REGULATOR"/>
    <property type="match status" value="1"/>
</dbReference>
<evidence type="ECO:0000256" key="1">
    <source>
        <dbReference type="ARBA" id="ARBA00023015"/>
    </source>
</evidence>
<evidence type="ECO:0000313" key="5">
    <source>
        <dbReference type="EMBL" id="MFC0320585.1"/>
    </source>
</evidence>
<protein>
    <submittedName>
        <fullName evidence="5">Helix-turn-helix domain-containing protein</fullName>
    </submittedName>
</protein>
<sequence length="270" mass="31494">MLSIRTIGNEVQTQDNEFYQIFLLRDPMEMTVDFTNYKTAPYSLLCLSPYQHLSWLKGPLTTGWQLLFHGDFYCIEYHKKEVACNGLLFNNIYLQPHVNLGKETYLEIEQLVRKMEKELKVGLEFSDAVVKAYLQLILALSSQVKKHQINLHEIPQQEDIGEGRIFQQLLEANFMREKSVNFYAQHFNLSIDAFSKKIKKQLGKAPSIFIQDRIILESKKLLHLTYQSIKEIAVQLNFDDEHYFSRYFKKNVGISPSEFRSKVGISIAAK</sequence>
<comment type="caution">
    <text evidence="5">The sequence shown here is derived from an EMBL/GenBank/DDBJ whole genome shotgun (WGS) entry which is preliminary data.</text>
</comment>
<keyword evidence="3" id="KW-0804">Transcription</keyword>
<dbReference type="Proteomes" id="UP001589774">
    <property type="component" value="Unassembled WGS sequence"/>
</dbReference>
<dbReference type="InterPro" id="IPR009057">
    <property type="entry name" value="Homeodomain-like_sf"/>
</dbReference>
<dbReference type="SUPFAM" id="SSF46689">
    <property type="entry name" value="Homeodomain-like"/>
    <property type="match status" value="1"/>
</dbReference>
<accession>A0ABV6HNW7</accession>
<evidence type="ECO:0000256" key="2">
    <source>
        <dbReference type="ARBA" id="ARBA00023125"/>
    </source>
</evidence>
<dbReference type="Pfam" id="PF12833">
    <property type="entry name" value="HTH_18"/>
    <property type="match status" value="1"/>
</dbReference>
<proteinExistence type="predicted"/>
<dbReference type="PANTHER" id="PTHR43280:SF32">
    <property type="entry name" value="TRANSCRIPTIONAL REGULATORY PROTEIN"/>
    <property type="match status" value="1"/>
</dbReference>
<name>A0ABV6HNW7_9SPHI</name>
<dbReference type="PROSITE" id="PS01124">
    <property type="entry name" value="HTH_ARAC_FAMILY_2"/>
    <property type="match status" value="1"/>
</dbReference>
<keyword evidence="1" id="KW-0805">Transcription regulation</keyword>
<evidence type="ECO:0000313" key="6">
    <source>
        <dbReference type="Proteomes" id="UP001589774"/>
    </source>
</evidence>
<dbReference type="InterPro" id="IPR018060">
    <property type="entry name" value="HTH_AraC"/>
</dbReference>
<dbReference type="SMART" id="SM00342">
    <property type="entry name" value="HTH_ARAC"/>
    <property type="match status" value="1"/>
</dbReference>
<reference evidence="5 6" key="1">
    <citation type="submission" date="2024-09" db="EMBL/GenBank/DDBJ databases">
        <authorList>
            <person name="Sun Q."/>
            <person name="Mori K."/>
        </authorList>
    </citation>
    <scope>NUCLEOTIDE SEQUENCE [LARGE SCALE GENOMIC DNA]</scope>
    <source>
        <strain evidence="5 6">CCM 7765</strain>
    </source>
</reference>
<dbReference type="PRINTS" id="PR00032">
    <property type="entry name" value="HTHARAC"/>
</dbReference>
<organism evidence="5 6">
    <name type="scientific">Olivibacter oleidegradans</name>
    <dbReference type="NCBI Taxonomy" id="760123"/>
    <lineage>
        <taxon>Bacteria</taxon>
        <taxon>Pseudomonadati</taxon>
        <taxon>Bacteroidota</taxon>
        <taxon>Sphingobacteriia</taxon>
        <taxon>Sphingobacteriales</taxon>
        <taxon>Sphingobacteriaceae</taxon>
        <taxon>Olivibacter</taxon>
    </lineage>
</organism>
<keyword evidence="2" id="KW-0238">DNA-binding</keyword>
<keyword evidence="6" id="KW-1185">Reference proteome</keyword>
<dbReference type="RefSeq" id="WP_149106037.1">
    <property type="nucleotide sequence ID" value="NZ_JBHLWO010000002.1"/>
</dbReference>
<dbReference type="Gene3D" id="1.10.10.60">
    <property type="entry name" value="Homeodomain-like"/>
    <property type="match status" value="1"/>
</dbReference>
<evidence type="ECO:0000256" key="3">
    <source>
        <dbReference type="ARBA" id="ARBA00023163"/>
    </source>
</evidence>